<dbReference type="Proteomes" id="UP001374535">
    <property type="component" value="Chromosome 3"/>
</dbReference>
<sequence>MGTPTVTASKVEFQPQCVRKAPTALWARITSCGAHPLMISPFSAFLSSNPFGSHFVFSSSLSSSFPFFSGTTHTKLCPASSSPHAISKSCLSGNRHMLPKHTYTTDFACFEFSQLTHSSSLTTPFSPLSSPPFATRHAGPRCQALWSLPFS</sequence>
<dbReference type="EMBL" id="CP144698">
    <property type="protein sequence ID" value="WVZ17413.1"/>
    <property type="molecule type" value="Genomic_DNA"/>
</dbReference>
<gene>
    <name evidence="1" type="ORF">V8G54_010395</name>
</gene>
<reference evidence="1 2" key="1">
    <citation type="journal article" date="2023" name="Life. Sci Alliance">
        <title>Evolutionary insights into 3D genome organization and epigenetic landscape of Vigna mungo.</title>
        <authorList>
            <person name="Junaid A."/>
            <person name="Singh B."/>
            <person name="Bhatia S."/>
        </authorList>
    </citation>
    <scope>NUCLEOTIDE SEQUENCE [LARGE SCALE GENOMIC DNA]</scope>
    <source>
        <strain evidence="1">Urdbean</strain>
    </source>
</reference>
<evidence type="ECO:0000313" key="1">
    <source>
        <dbReference type="EMBL" id="WVZ17413.1"/>
    </source>
</evidence>
<protein>
    <submittedName>
        <fullName evidence="1">Uncharacterized protein</fullName>
    </submittedName>
</protein>
<accession>A0AAQ3NXG4</accession>
<evidence type="ECO:0000313" key="2">
    <source>
        <dbReference type="Proteomes" id="UP001374535"/>
    </source>
</evidence>
<keyword evidence="2" id="KW-1185">Reference proteome</keyword>
<name>A0AAQ3NXG4_VIGMU</name>
<proteinExistence type="predicted"/>
<organism evidence="1 2">
    <name type="scientific">Vigna mungo</name>
    <name type="common">Black gram</name>
    <name type="synonym">Phaseolus mungo</name>
    <dbReference type="NCBI Taxonomy" id="3915"/>
    <lineage>
        <taxon>Eukaryota</taxon>
        <taxon>Viridiplantae</taxon>
        <taxon>Streptophyta</taxon>
        <taxon>Embryophyta</taxon>
        <taxon>Tracheophyta</taxon>
        <taxon>Spermatophyta</taxon>
        <taxon>Magnoliopsida</taxon>
        <taxon>eudicotyledons</taxon>
        <taxon>Gunneridae</taxon>
        <taxon>Pentapetalae</taxon>
        <taxon>rosids</taxon>
        <taxon>fabids</taxon>
        <taxon>Fabales</taxon>
        <taxon>Fabaceae</taxon>
        <taxon>Papilionoideae</taxon>
        <taxon>50 kb inversion clade</taxon>
        <taxon>NPAAA clade</taxon>
        <taxon>indigoferoid/millettioid clade</taxon>
        <taxon>Phaseoleae</taxon>
        <taxon>Vigna</taxon>
    </lineage>
</organism>
<dbReference type="AlphaFoldDB" id="A0AAQ3NXG4"/>